<dbReference type="InterPro" id="IPR014729">
    <property type="entry name" value="Rossmann-like_a/b/a_fold"/>
</dbReference>
<organism evidence="3 4">
    <name type="scientific">Streptomyces viridosporus T7A</name>
    <dbReference type="NCBI Taxonomy" id="665577"/>
    <lineage>
        <taxon>Bacteria</taxon>
        <taxon>Bacillati</taxon>
        <taxon>Actinomycetota</taxon>
        <taxon>Actinomycetes</taxon>
        <taxon>Kitasatosporales</taxon>
        <taxon>Streptomycetaceae</taxon>
        <taxon>Streptomyces</taxon>
    </lineage>
</organism>
<reference evidence="3 4" key="1">
    <citation type="submission" date="2017-09" db="EMBL/GenBank/DDBJ databases">
        <authorList>
            <person name="Lee N."/>
            <person name="Cho B.-K."/>
        </authorList>
    </citation>
    <scope>NUCLEOTIDE SEQUENCE [LARGE SCALE GENOMIC DNA]</scope>
    <source>
        <strain evidence="3 4">ATCC 39115</strain>
    </source>
</reference>
<keyword evidence="1" id="KW-0963">Cytoplasm</keyword>
<dbReference type="Pfam" id="PF01921">
    <property type="entry name" value="tRNA-synt_1f"/>
    <property type="match status" value="2"/>
</dbReference>
<dbReference type="InterPro" id="IPR042078">
    <property type="entry name" value="Lys-tRNA-ligase_SC_fold"/>
</dbReference>
<dbReference type="GO" id="GO:0016874">
    <property type="term" value="F:ligase activity"/>
    <property type="evidence" value="ECO:0007669"/>
    <property type="project" value="UniProtKB-KW"/>
</dbReference>
<dbReference type="PANTHER" id="PTHR37940">
    <property type="entry name" value="LYSINE--TRNA LIGASE"/>
    <property type="match status" value="1"/>
</dbReference>
<sequence length="572" mass="62620">MRGRNAVAEGAARRRDLHAQDRTAPHWALDYARRLADRHPPHHRILIQTSMSPTGYFHVGNFRDTVCAHLVHRALARMGRRSAILLSFDDYDPVRESQAARDPELAGQGGRPLAAHRERATRICRAYLAELRATGILPDGADADGRMPPGGAWETHYQYERYRAGVYREIQRRYQRDAGRLAELLGKADGRDLFAVYCLQCGRGTTEIHRLGAASAHYHCRSCGARLTVTEPEHVKPSWALDWTLRVAHEGIDCEPAGQDHCSAGSTMDRTRPVYDGYLGLAQPVIVPYGLVRGERGTGKISGSSGDGPYVRDLLAVHPAPMVLWLYARRNCLSDLRIGFGADVFFGAYDAFDRFLRTVPGDARARVLWELLSDEDPAPRAALPRMRSVVGALYAHGGDPDAALAHLARRHGDCDRELLAERVAHAGAWLATHGAGRYWGEAGPAAAPGPAVDVLIEQLRTHTGPGAPRADRTAAEFREIYRALFGTERGPRLDTLVDALTPRAVADALTAFRDRGERPLWTGLFASAGPPAPHQPASVSASVTQEAVPQEAVPQEAVPQEAVRQEDAVRAS</sequence>
<proteinExistence type="predicted"/>
<evidence type="ECO:0000256" key="2">
    <source>
        <dbReference type="SAM" id="MobiDB-lite"/>
    </source>
</evidence>
<protein>
    <submittedName>
        <fullName evidence="3">Lysine--tRNA ligase</fullName>
    </submittedName>
</protein>
<gene>
    <name evidence="3" type="ORF">CP969_20760</name>
</gene>
<feature type="region of interest" description="Disordered" evidence="2">
    <location>
        <begin position="523"/>
        <end position="572"/>
    </location>
</feature>
<keyword evidence="3" id="KW-0436">Ligase</keyword>
<dbReference type="Proteomes" id="UP000327143">
    <property type="component" value="Chromosome"/>
</dbReference>
<evidence type="ECO:0000313" key="3">
    <source>
        <dbReference type="EMBL" id="QEU86840.1"/>
    </source>
</evidence>
<accession>A0ABX6AI05</accession>
<keyword evidence="4" id="KW-1185">Reference proteome</keyword>
<dbReference type="InterPro" id="IPR002904">
    <property type="entry name" value="Lys-tRNA-ligase"/>
</dbReference>
<feature type="compositionally biased region" description="Polar residues" evidence="2">
    <location>
        <begin position="537"/>
        <end position="547"/>
    </location>
</feature>
<dbReference type="EMBL" id="CP023700">
    <property type="protein sequence ID" value="QEU86840.1"/>
    <property type="molecule type" value="Genomic_DNA"/>
</dbReference>
<feature type="compositionally biased region" description="Basic and acidic residues" evidence="2">
    <location>
        <begin position="563"/>
        <end position="572"/>
    </location>
</feature>
<name>A0ABX6AI05_STRVD</name>
<dbReference type="SUPFAM" id="SSF52374">
    <property type="entry name" value="Nucleotidylyl transferase"/>
    <property type="match status" value="1"/>
</dbReference>
<evidence type="ECO:0000256" key="1">
    <source>
        <dbReference type="ARBA" id="ARBA00022490"/>
    </source>
</evidence>
<dbReference type="PANTHER" id="PTHR37940:SF1">
    <property type="entry name" value="LYSINE--TRNA LIGASE"/>
    <property type="match status" value="1"/>
</dbReference>
<dbReference type="Gene3D" id="3.40.50.620">
    <property type="entry name" value="HUPs"/>
    <property type="match status" value="2"/>
</dbReference>
<dbReference type="Gene3D" id="6.10.20.10">
    <property type="entry name" value="Lysine tRNA ligase, stem contact fold domain"/>
    <property type="match status" value="1"/>
</dbReference>
<evidence type="ECO:0000313" key="4">
    <source>
        <dbReference type="Proteomes" id="UP000327143"/>
    </source>
</evidence>